<comment type="caution">
    <text evidence="3">The sequence shown here is derived from an EMBL/GenBank/DDBJ whole genome shotgun (WGS) entry which is preliminary data.</text>
</comment>
<dbReference type="InterPro" id="IPR001611">
    <property type="entry name" value="Leu-rich_rpt"/>
</dbReference>
<evidence type="ECO:0000259" key="2">
    <source>
        <dbReference type="Pfam" id="PF23598"/>
    </source>
</evidence>
<dbReference type="PANTHER" id="PTHR47186">
    <property type="entry name" value="LEUCINE-RICH REPEAT-CONTAINING PROTEIN 57"/>
    <property type="match status" value="1"/>
</dbReference>
<dbReference type="AlphaFoldDB" id="A0AAP0HJB2"/>
<dbReference type="Gene3D" id="3.80.10.10">
    <property type="entry name" value="Ribonuclease Inhibitor"/>
    <property type="match status" value="1"/>
</dbReference>
<evidence type="ECO:0000313" key="3">
    <source>
        <dbReference type="EMBL" id="KAK9086476.1"/>
    </source>
</evidence>
<dbReference type="Proteomes" id="UP001420932">
    <property type="component" value="Unassembled WGS sequence"/>
</dbReference>
<feature type="domain" description="Disease resistance R13L4/SHOC-2-like LRR" evidence="2">
    <location>
        <begin position="7"/>
        <end position="214"/>
    </location>
</feature>
<dbReference type="PROSITE" id="PS51450">
    <property type="entry name" value="LRR"/>
    <property type="match status" value="1"/>
</dbReference>
<evidence type="ECO:0000256" key="1">
    <source>
        <dbReference type="ARBA" id="ARBA00022737"/>
    </source>
</evidence>
<dbReference type="EMBL" id="JBBNAF010000013">
    <property type="protein sequence ID" value="KAK9086476.1"/>
    <property type="molecule type" value="Genomic_DNA"/>
</dbReference>
<dbReference type="SUPFAM" id="SSF52047">
    <property type="entry name" value="RNI-like"/>
    <property type="match status" value="1"/>
</dbReference>
<proteinExistence type="predicted"/>
<organism evidence="3 4">
    <name type="scientific">Stephania yunnanensis</name>
    <dbReference type="NCBI Taxonomy" id="152371"/>
    <lineage>
        <taxon>Eukaryota</taxon>
        <taxon>Viridiplantae</taxon>
        <taxon>Streptophyta</taxon>
        <taxon>Embryophyta</taxon>
        <taxon>Tracheophyta</taxon>
        <taxon>Spermatophyta</taxon>
        <taxon>Magnoliopsida</taxon>
        <taxon>Ranunculales</taxon>
        <taxon>Menispermaceae</taxon>
        <taxon>Menispermoideae</taxon>
        <taxon>Cissampelideae</taxon>
        <taxon>Stephania</taxon>
    </lineage>
</organism>
<keyword evidence="1" id="KW-0677">Repeat</keyword>
<dbReference type="InterPro" id="IPR032675">
    <property type="entry name" value="LRR_dom_sf"/>
</dbReference>
<protein>
    <recommendedName>
        <fullName evidence="2">Disease resistance R13L4/SHOC-2-like LRR domain-containing protein</fullName>
    </recommendedName>
</protein>
<dbReference type="PANTHER" id="PTHR47186:SF3">
    <property type="entry name" value="OS09G0267800 PROTEIN"/>
    <property type="match status" value="1"/>
</dbReference>
<name>A0AAP0HJB2_9MAGN</name>
<dbReference type="InterPro" id="IPR055414">
    <property type="entry name" value="LRR_R13L4/SHOC2-like"/>
</dbReference>
<gene>
    <name evidence="3" type="ORF">Syun_028870</name>
</gene>
<keyword evidence="4" id="KW-1185">Reference proteome</keyword>
<evidence type="ECO:0000313" key="4">
    <source>
        <dbReference type="Proteomes" id="UP001420932"/>
    </source>
</evidence>
<sequence>MVTIPNSVGNSEQLRHLNLSTNGLKVLPESLGNLTKLETLKLNDCRELIMLPRSTSKLCGLKRLENERCWELRGMPIGIGQGLSRLEKLSTWVWGSEESENIEGLRCLSLLGGSLFIRIEVLRKEDDAALHDVEEEVLTNKTNLSELVLWFTFNGGDDVSSSSSEQALRILKPPSNIESLSIWSYKGRRFPKWMEMSDPHSSSSFPRLRAIQLQFMQNLEEWV</sequence>
<accession>A0AAP0HJB2</accession>
<dbReference type="Pfam" id="PF23598">
    <property type="entry name" value="LRR_14"/>
    <property type="match status" value="1"/>
</dbReference>
<reference evidence="3 4" key="1">
    <citation type="submission" date="2024-01" db="EMBL/GenBank/DDBJ databases">
        <title>Genome assemblies of Stephania.</title>
        <authorList>
            <person name="Yang L."/>
        </authorList>
    </citation>
    <scope>NUCLEOTIDE SEQUENCE [LARGE SCALE GENOMIC DNA]</scope>
    <source>
        <strain evidence="3">YNDBR</strain>
        <tissue evidence="3">Leaf</tissue>
    </source>
</reference>